<feature type="transmembrane region" description="Helical" evidence="9">
    <location>
        <begin position="176"/>
        <end position="194"/>
    </location>
</feature>
<keyword evidence="7" id="KW-0407">Ion channel</keyword>
<comment type="subcellular location">
    <subcellularLocation>
        <location evidence="1">Membrane</location>
        <topology evidence="1">Multi-pass membrane protein</topology>
    </subcellularLocation>
</comment>
<sequence length="210" mass="23951">MQSNLESSGKIETSKRKSKANSFGAHRHRDGLPPRRRFKYWLRNVITLLFSQVGVGSLLVCYTILGAMLFISIESAVDNRRLNQVASLRSSVVSELWNVTQNYNVIYGNEWKKEVDQIVRTFQSGLVREIRLGYEGEDAKEPWTFPQALMFSLSVYTTIGYGNLTPKTDWGKATTCLYALFGIPLLLLYMANVGDLLATSFQQFYRTINR</sequence>
<reference evidence="11 12" key="1">
    <citation type="journal article" date="2016" name="Genome Biol. Evol.">
        <title>Gene Family Evolution Reflects Adaptation to Soil Environmental Stressors in the Genome of the Collembolan Orchesella cincta.</title>
        <authorList>
            <person name="Faddeeva-Vakhrusheva A."/>
            <person name="Derks M.F."/>
            <person name="Anvar S.Y."/>
            <person name="Agamennone V."/>
            <person name="Suring W."/>
            <person name="Smit S."/>
            <person name="van Straalen N.M."/>
            <person name="Roelofs D."/>
        </authorList>
    </citation>
    <scope>NUCLEOTIDE SEQUENCE [LARGE SCALE GENOMIC DNA]</scope>
    <source>
        <tissue evidence="11">Mixed pool</tissue>
    </source>
</reference>
<dbReference type="PANTHER" id="PTHR11003:SF87">
    <property type="entry name" value="POTASSIUM CHANNEL DOMAIN-CONTAINING PROTEIN"/>
    <property type="match status" value="1"/>
</dbReference>
<evidence type="ECO:0000256" key="6">
    <source>
        <dbReference type="ARBA" id="ARBA00023136"/>
    </source>
</evidence>
<dbReference type="AlphaFoldDB" id="A0A1D2N0A9"/>
<dbReference type="PANTHER" id="PTHR11003">
    <property type="entry name" value="POTASSIUM CHANNEL, SUBFAMILY K"/>
    <property type="match status" value="1"/>
</dbReference>
<gene>
    <name evidence="11" type="ORF">Ocin01_07943</name>
</gene>
<comment type="caution">
    <text evidence="11">The sequence shown here is derived from an EMBL/GenBank/DDBJ whole genome shotgun (WGS) entry which is preliminary data.</text>
</comment>
<keyword evidence="12" id="KW-1185">Reference proteome</keyword>
<evidence type="ECO:0000256" key="8">
    <source>
        <dbReference type="SAM" id="MobiDB-lite"/>
    </source>
</evidence>
<feature type="compositionally biased region" description="Polar residues" evidence="8">
    <location>
        <begin position="1"/>
        <end position="11"/>
    </location>
</feature>
<protein>
    <submittedName>
        <fullName evidence="11">Uncoordinated protein 58</fullName>
    </submittedName>
</protein>
<name>A0A1D2N0A9_ORCCI</name>
<dbReference type="Pfam" id="PF07885">
    <property type="entry name" value="Ion_trans_2"/>
    <property type="match status" value="1"/>
</dbReference>
<evidence type="ECO:0000313" key="12">
    <source>
        <dbReference type="Proteomes" id="UP000094527"/>
    </source>
</evidence>
<evidence type="ECO:0000256" key="9">
    <source>
        <dbReference type="SAM" id="Phobius"/>
    </source>
</evidence>
<dbReference type="GO" id="GO:0015271">
    <property type="term" value="F:outward rectifier potassium channel activity"/>
    <property type="evidence" value="ECO:0007669"/>
    <property type="project" value="TreeGrafter"/>
</dbReference>
<evidence type="ECO:0000256" key="2">
    <source>
        <dbReference type="ARBA" id="ARBA00022448"/>
    </source>
</evidence>
<evidence type="ECO:0000256" key="4">
    <source>
        <dbReference type="ARBA" id="ARBA00022989"/>
    </source>
</evidence>
<evidence type="ECO:0000259" key="10">
    <source>
        <dbReference type="Pfam" id="PF07885"/>
    </source>
</evidence>
<dbReference type="GO" id="GO:0005886">
    <property type="term" value="C:plasma membrane"/>
    <property type="evidence" value="ECO:0007669"/>
    <property type="project" value="UniProtKB-SubCell"/>
</dbReference>
<dbReference type="EMBL" id="LJIJ01000329">
    <property type="protein sequence ID" value="ODM98737.1"/>
    <property type="molecule type" value="Genomic_DNA"/>
</dbReference>
<dbReference type="InterPro" id="IPR013099">
    <property type="entry name" value="K_chnl_dom"/>
</dbReference>
<dbReference type="STRING" id="48709.A0A1D2N0A9"/>
<organism evidence="11 12">
    <name type="scientific">Orchesella cincta</name>
    <name type="common">Springtail</name>
    <name type="synonym">Podura cincta</name>
    <dbReference type="NCBI Taxonomy" id="48709"/>
    <lineage>
        <taxon>Eukaryota</taxon>
        <taxon>Metazoa</taxon>
        <taxon>Ecdysozoa</taxon>
        <taxon>Arthropoda</taxon>
        <taxon>Hexapoda</taxon>
        <taxon>Collembola</taxon>
        <taxon>Entomobryomorpha</taxon>
        <taxon>Entomobryoidea</taxon>
        <taxon>Orchesellidae</taxon>
        <taxon>Orchesellinae</taxon>
        <taxon>Orchesella</taxon>
    </lineage>
</organism>
<keyword evidence="5" id="KW-0406">Ion transport</keyword>
<keyword evidence="4 9" id="KW-1133">Transmembrane helix</keyword>
<dbReference type="PROSITE" id="PS00310">
    <property type="entry name" value="LAMP_1"/>
    <property type="match status" value="1"/>
</dbReference>
<evidence type="ECO:0000256" key="5">
    <source>
        <dbReference type="ARBA" id="ARBA00023065"/>
    </source>
</evidence>
<feature type="region of interest" description="Disordered" evidence="8">
    <location>
        <begin position="1"/>
        <end position="30"/>
    </location>
</feature>
<dbReference type="GO" id="GO:0022841">
    <property type="term" value="F:potassium ion leak channel activity"/>
    <property type="evidence" value="ECO:0007669"/>
    <property type="project" value="TreeGrafter"/>
</dbReference>
<evidence type="ECO:0000256" key="1">
    <source>
        <dbReference type="ARBA" id="ARBA00004141"/>
    </source>
</evidence>
<feature type="transmembrane region" description="Helical" evidence="9">
    <location>
        <begin position="45"/>
        <end position="73"/>
    </location>
</feature>
<dbReference type="Gene3D" id="1.10.287.70">
    <property type="match status" value="1"/>
</dbReference>
<dbReference type="OMA" id="IEHIAVN"/>
<dbReference type="GO" id="GO:0030322">
    <property type="term" value="P:stabilization of membrane potential"/>
    <property type="evidence" value="ECO:0007669"/>
    <property type="project" value="TreeGrafter"/>
</dbReference>
<dbReference type="InterPro" id="IPR018134">
    <property type="entry name" value="LAMP_CS"/>
</dbReference>
<dbReference type="InterPro" id="IPR003280">
    <property type="entry name" value="2pore_dom_K_chnl"/>
</dbReference>
<dbReference type="OrthoDB" id="297496at2759"/>
<dbReference type="Proteomes" id="UP000094527">
    <property type="component" value="Unassembled WGS sequence"/>
</dbReference>
<evidence type="ECO:0000256" key="3">
    <source>
        <dbReference type="ARBA" id="ARBA00022692"/>
    </source>
</evidence>
<feature type="transmembrane region" description="Helical" evidence="9">
    <location>
        <begin position="145"/>
        <end position="164"/>
    </location>
</feature>
<dbReference type="SUPFAM" id="SSF81324">
    <property type="entry name" value="Voltage-gated potassium channels"/>
    <property type="match status" value="1"/>
</dbReference>
<keyword evidence="2" id="KW-0813">Transport</keyword>
<evidence type="ECO:0000256" key="7">
    <source>
        <dbReference type="ARBA" id="ARBA00023303"/>
    </source>
</evidence>
<keyword evidence="3 9" id="KW-0812">Transmembrane</keyword>
<proteinExistence type="predicted"/>
<accession>A0A1D2N0A9</accession>
<feature type="domain" description="Potassium channel" evidence="10">
    <location>
        <begin position="137"/>
        <end position="197"/>
    </location>
</feature>
<evidence type="ECO:0000313" key="11">
    <source>
        <dbReference type="EMBL" id="ODM98737.1"/>
    </source>
</evidence>
<keyword evidence="6 9" id="KW-0472">Membrane</keyword>